<proteinExistence type="predicted"/>
<keyword evidence="6" id="KW-0489">Methyltransferase</keyword>
<accession>A0ABT7AM43</accession>
<dbReference type="PANTHER" id="PTHR43847">
    <property type="entry name" value="BLL3993 PROTEIN"/>
    <property type="match status" value="1"/>
</dbReference>
<dbReference type="GO" id="GO:0004671">
    <property type="term" value="F:protein C-terminal S-isoprenylcysteine carboxyl O-methyltransferase activity"/>
    <property type="evidence" value="ECO:0007669"/>
    <property type="project" value="UniProtKB-EC"/>
</dbReference>
<organism evidence="6 7">
    <name type="scientific">Chelatococcus albus</name>
    <dbReference type="NCBI Taxonomy" id="3047466"/>
    <lineage>
        <taxon>Bacteria</taxon>
        <taxon>Pseudomonadati</taxon>
        <taxon>Pseudomonadota</taxon>
        <taxon>Alphaproteobacteria</taxon>
        <taxon>Hyphomicrobiales</taxon>
        <taxon>Chelatococcaceae</taxon>
        <taxon>Chelatococcus</taxon>
    </lineage>
</organism>
<keyword evidence="6" id="KW-0808">Transferase</keyword>
<evidence type="ECO:0000256" key="1">
    <source>
        <dbReference type="ARBA" id="ARBA00004127"/>
    </source>
</evidence>
<evidence type="ECO:0000313" key="7">
    <source>
        <dbReference type="Proteomes" id="UP001321492"/>
    </source>
</evidence>
<evidence type="ECO:0000256" key="4">
    <source>
        <dbReference type="ARBA" id="ARBA00023136"/>
    </source>
</evidence>
<keyword evidence="3 5" id="KW-1133">Transmembrane helix</keyword>
<dbReference type="Pfam" id="PF04191">
    <property type="entry name" value="PEMT"/>
    <property type="match status" value="1"/>
</dbReference>
<comment type="subcellular location">
    <subcellularLocation>
        <location evidence="1">Endomembrane system</location>
        <topology evidence="1">Multi-pass membrane protein</topology>
    </subcellularLocation>
</comment>
<dbReference type="InterPro" id="IPR052527">
    <property type="entry name" value="Metal_cation-efflux_comp"/>
</dbReference>
<reference evidence="6 7" key="1">
    <citation type="submission" date="2023-05" db="EMBL/GenBank/DDBJ databases">
        <title>Chelatococcus sp. nov., a moderately thermophilic bacterium isolated from hot spring microbial mat.</title>
        <authorList>
            <person name="Hu C.-J."/>
            <person name="Li W.-J."/>
        </authorList>
    </citation>
    <scope>NUCLEOTIDE SEQUENCE [LARGE SCALE GENOMIC DNA]</scope>
    <source>
        <strain evidence="6 7">SYSU G07232</strain>
    </source>
</reference>
<evidence type="ECO:0000256" key="5">
    <source>
        <dbReference type="SAM" id="Phobius"/>
    </source>
</evidence>
<dbReference type="Proteomes" id="UP001321492">
    <property type="component" value="Unassembled WGS sequence"/>
</dbReference>
<protein>
    <submittedName>
        <fullName evidence="6">Isoprenylcysteine carboxylmethyltransferase family protein</fullName>
        <ecNumber evidence="6">2.1.1.100</ecNumber>
        <ecNumber evidence="6">2.1.1.334</ecNumber>
    </submittedName>
</protein>
<comment type="caution">
    <text evidence="6">The sequence shown here is derived from an EMBL/GenBank/DDBJ whole genome shotgun (WGS) entry which is preliminary data.</text>
</comment>
<evidence type="ECO:0000256" key="2">
    <source>
        <dbReference type="ARBA" id="ARBA00022692"/>
    </source>
</evidence>
<dbReference type="RefSeq" id="WP_283741861.1">
    <property type="nucleotide sequence ID" value="NZ_JASJEV010000013.1"/>
</dbReference>
<name>A0ABT7AM43_9HYPH</name>
<feature type="transmembrane region" description="Helical" evidence="5">
    <location>
        <begin position="27"/>
        <end position="51"/>
    </location>
</feature>
<feature type="transmembrane region" description="Helical" evidence="5">
    <location>
        <begin position="106"/>
        <end position="127"/>
    </location>
</feature>
<evidence type="ECO:0000256" key="3">
    <source>
        <dbReference type="ARBA" id="ARBA00022989"/>
    </source>
</evidence>
<dbReference type="InterPro" id="IPR007318">
    <property type="entry name" value="Phopholipid_MeTrfase"/>
</dbReference>
<keyword evidence="4 5" id="KW-0472">Membrane</keyword>
<dbReference type="EMBL" id="JASJEV010000013">
    <property type="protein sequence ID" value="MDJ1159864.1"/>
    <property type="molecule type" value="Genomic_DNA"/>
</dbReference>
<dbReference type="EC" id="2.1.1.334" evidence="6"/>
<dbReference type="PANTHER" id="PTHR43847:SF1">
    <property type="entry name" value="BLL3993 PROTEIN"/>
    <property type="match status" value="1"/>
</dbReference>
<dbReference type="EC" id="2.1.1.100" evidence="6"/>
<evidence type="ECO:0000313" key="6">
    <source>
        <dbReference type="EMBL" id="MDJ1159864.1"/>
    </source>
</evidence>
<keyword evidence="7" id="KW-1185">Reference proteome</keyword>
<keyword evidence="2 5" id="KW-0812">Transmembrane</keyword>
<dbReference type="GO" id="GO:0032259">
    <property type="term" value="P:methylation"/>
    <property type="evidence" value="ECO:0007669"/>
    <property type="project" value="UniProtKB-KW"/>
</dbReference>
<sequence length="225" mass="24742">MVLRLIVQTALWTGGMGAVLFVGAGTILWPAAWIYLAITGFGGLVVGLWLAKHDPGLLAERLSPLMQAEQKTWDKVFMVGIVAAWCAWLALIALDAARFSWSHMPLWLQVPGALLLALSLAVTFLAFRANSFAAPVVKVQRERGHRVVSSGPYAYVRHPMYAGALLFFLGTPLLLGSWYGLAATPLLTMGLAARAVLEERTLRAELQGYAAYAERVRYRFIPMVW</sequence>
<feature type="transmembrane region" description="Helical" evidence="5">
    <location>
        <begin position="72"/>
        <end position="94"/>
    </location>
</feature>
<dbReference type="Gene3D" id="1.20.120.1630">
    <property type="match status" value="1"/>
</dbReference>
<gene>
    <name evidence="6" type="ORF">QNA08_16715</name>
</gene>